<name>A0A8T0EED6_ARGBR</name>
<evidence type="ECO:0000313" key="3">
    <source>
        <dbReference type="Proteomes" id="UP000807504"/>
    </source>
</evidence>
<reference evidence="2" key="1">
    <citation type="journal article" date="2020" name="bioRxiv">
        <title>Chromosome-level reference genome of the European wasp spider Argiope bruennichi: a resource for studies on range expansion and evolutionary adaptation.</title>
        <authorList>
            <person name="Sheffer M.M."/>
            <person name="Hoppe A."/>
            <person name="Krehenwinkel H."/>
            <person name="Uhl G."/>
            <person name="Kuss A.W."/>
            <person name="Jensen L."/>
            <person name="Jensen C."/>
            <person name="Gillespie R.G."/>
            <person name="Hoff K.J."/>
            <person name="Prost S."/>
        </authorList>
    </citation>
    <scope>NUCLEOTIDE SEQUENCE</scope>
</reference>
<dbReference type="AlphaFoldDB" id="A0A8T0EED6"/>
<keyword evidence="3" id="KW-1185">Reference proteome</keyword>
<reference evidence="2" key="2">
    <citation type="submission" date="2020-06" db="EMBL/GenBank/DDBJ databases">
        <authorList>
            <person name="Sheffer M."/>
        </authorList>
    </citation>
    <scope>NUCLEOTIDE SEQUENCE</scope>
</reference>
<sequence>MVGTAGNSPPEHRTHATLSNPRFSHNKHTEVCSDFVFFPSPEPDLHGSSESDGNEVEIAAYPLPLLFNFFSADDRFGDDGEKSLNKWWLEGEKSKFSSAEEMKIYFEEWANAPDRQLRDTTIWGPSNYWF</sequence>
<dbReference type="EMBL" id="JABXBU010002228">
    <property type="protein sequence ID" value="KAF8770084.1"/>
    <property type="molecule type" value="Genomic_DNA"/>
</dbReference>
<proteinExistence type="predicted"/>
<dbReference type="Proteomes" id="UP000807504">
    <property type="component" value="Unassembled WGS sequence"/>
</dbReference>
<organism evidence="2 3">
    <name type="scientific">Argiope bruennichi</name>
    <name type="common">Wasp spider</name>
    <name type="synonym">Aranea bruennichi</name>
    <dbReference type="NCBI Taxonomy" id="94029"/>
    <lineage>
        <taxon>Eukaryota</taxon>
        <taxon>Metazoa</taxon>
        <taxon>Ecdysozoa</taxon>
        <taxon>Arthropoda</taxon>
        <taxon>Chelicerata</taxon>
        <taxon>Arachnida</taxon>
        <taxon>Araneae</taxon>
        <taxon>Araneomorphae</taxon>
        <taxon>Entelegynae</taxon>
        <taxon>Araneoidea</taxon>
        <taxon>Araneidae</taxon>
        <taxon>Argiope</taxon>
    </lineage>
</organism>
<comment type="caution">
    <text evidence="2">The sequence shown here is derived from an EMBL/GenBank/DDBJ whole genome shotgun (WGS) entry which is preliminary data.</text>
</comment>
<protein>
    <submittedName>
        <fullName evidence="2">Uncharacterized protein</fullName>
    </submittedName>
</protein>
<evidence type="ECO:0000313" key="2">
    <source>
        <dbReference type="EMBL" id="KAF8770084.1"/>
    </source>
</evidence>
<evidence type="ECO:0000256" key="1">
    <source>
        <dbReference type="SAM" id="MobiDB-lite"/>
    </source>
</evidence>
<accession>A0A8T0EED6</accession>
<gene>
    <name evidence="2" type="ORF">HNY73_017655</name>
</gene>
<feature type="region of interest" description="Disordered" evidence="1">
    <location>
        <begin position="1"/>
        <end position="23"/>
    </location>
</feature>